<reference evidence="4" key="1">
    <citation type="journal article" date="2018" name="Nat. Plants">
        <title>Whole-genome landscape of Medicago truncatula symbiotic genes.</title>
        <authorList>
            <person name="Pecrix Y."/>
            <person name="Staton S.E."/>
            <person name="Sallet E."/>
            <person name="Lelandais-Briere C."/>
            <person name="Moreau S."/>
            <person name="Carrere S."/>
            <person name="Blein T."/>
            <person name="Jardinaud M.F."/>
            <person name="Latrasse D."/>
            <person name="Zouine M."/>
            <person name="Zahm M."/>
            <person name="Kreplak J."/>
            <person name="Mayjonade B."/>
            <person name="Satge C."/>
            <person name="Perez M."/>
            <person name="Cauet S."/>
            <person name="Marande W."/>
            <person name="Chantry-Darmon C."/>
            <person name="Lopez-Roques C."/>
            <person name="Bouchez O."/>
            <person name="Berard A."/>
            <person name="Debelle F."/>
            <person name="Munos S."/>
            <person name="Bendahmane A."/>
            <person name="Berges H."/>
            <person name="Niebel A."/>
            <person name="Buitink J."/>
            <person name="Frugier F."/>
            <person name="Benhamed M."/>
            <person name="Crespi M."/>
            <person name="Gouzy J."/>
            <person name="Gamas P."/>
        </authorList>
    </citation>
    <scope>NUCLEOTIDE SEQUENCE [LARGE SCALE GENOMIC DNA]</scope>
    <source>
        <strain evidence="4">cv. Jemalong A17</strain>
    </source>
</reference>
<name>A0A396HEF2_MEDTR</name>
<evidence type="ECO:0000313" key="4">
    <source>
        <dbReference type="Proteomes" id="UP000265566"/>
    </source>
</evidence>
<dbReference type="PANTHER" id="PTHR31147">
    <property type="entry name" value="ACYL TRANSFERASE 4"/>
    <property type="match status" value="1"/>
</dbReference>
<evidence type="ECO:0000256" key="1">
    <source>
        <dbReference type="ARBA" id="ARBA00009861"/>
    </source>
</evidence>
<dbReference type="AlphaFoldDB" id="A0A396HEF2"/>
<organism evidence="3 4">
    <name type="scientific">Medicago truncatula</name>
    <name type="common">Barrel medic</name>
    <name type="synonym">Medicago tribuloides</name>
    <dbReference type="NCBI Taxonomy" id="3880"/>
    <lineage>
        <taxon>Eukaryota</taxon>
        <taxon>Viridiplantae</taxon>
        <taxon>Streptophyta</taxon>
        <taxon>Embryophyta</taxon>
        <taxon>Tracheophyta</taxon>
        <taxon>Spermatophyta</taxon>
        <taxon>Magnoliopsida</taxon>
        <taxon>eudicotyledons</taxon>
        <taxon>Gunneridae</taxon>
        <taxon>Pentapetalae</taxon>
        <taxon>rosids</taxon>
        <taxon>fabids</taxon>
        <taxon>Fabales</taxon>
        <taxon>Fabaceae</taxon>
        <taxon>Papilionoideae</taxon>
        <taxon>50 kb inversion clade</taxon>
        <taxon>NPAAA clade</taxon>
        <taxon>Hologalegina</taxon>
        <taxon>IRL clade</taxon>
        <taxon>Trifolieae</taxon>
        <taxon>Medicago</taxon>
    </lineage>
</organism>
<dbReference type="GO" id="GO:0016746">
    <property type="term" value="F:acyltransferase activity"/>
    <property type="evidence" value="ECO:0007669"/>
    <property type="project" value="UniProtKB-KW"/>
</dbReference>
<comment type="similarity">
    <text evidence="1">Belongs to the plant acyltransferase family.</text>
</comment>
<dbReference type="InterPro" id="IPR050898">
    <property type="entry name" value="Plant_acyltransferase"/>
</dbReference>
<dbReference type="Gramene" id="rna36217">
    <property type="protein sequence ID" value="RHN51712.1"/>
    <property type="gene ID" value="gene36217"/>
</dbReference>
<dbReference type="Proteomes" id="UP000265566">
    <property type="component" value="Chromosome 6"/>
</dbReference>
<dbReference type="EC" id="2.3.1.196" evidence="3"/>
<keyword evidence="3" id="KW-0012">Acyltransferase</keyword>
<keyword evidence="2 3" id="KW-0808">Transferase</keyword>
<evidence type="ECO:0000313" key="3">
    <source>
        <dbReference type="EMBL" id="RHN51712.1"/>
    </source>
</evidence>
<protein>
    <submittedName>
        <fullName evidence="3">Putative benzyl alcohol O-benzoyltransferase</fullName>
        <ecNumber evidence="3">2.3.1.196</ecNumber>
    </submittedName>
</protein>
<accession>A0A396HEF2</accession>
<dbReference type="Pfam" id="PF02458">
    <property type="entry name" value="Transferase"/>
    <property type="match status" value="1"/>
</dbReference>
<sequence>MMHRTFFFGPTEVAPIRTLLPPHQLQPHSYFEIISAYFWRYPNLLLPDGYYGNAFVYSVTITTAGKLIENPLAYALDLVKKEKTNVTKEYMQSTTDLMVIKGRPYFNKSRLYLVSDVTRAGFRDVEFGWGKPVYGGPAKGGDGANPGLACFRIAFKNVKGEEGVLKRWMCLSATLIIQNLVLLILPCNSCFIKFQVITRITEYILCLFFMITHLESLIDLKNVFKWETFIIE</sequence>
<comment type="caution">
    <text evidence="3">The sequence shown here is derived from an EMBL/GenBank/DDBJ whole genome shotgun (WGS) entry which is preliminary data.</text>
</comment>
<evidence type="ECO:0000256" key="2">
    <source>
        <dbReference type="ARBA" id="ARBA00022679"/>
    </source>
</evidence>
<dbReference type="Gene3D" id="3.30.559.10">
    <property type="entry name" value="Chloramphenicol acetyltransferase-like domain"/>
    <property type="match status" value="1"/>
</dbReference>
<dbReference type="PANTHER" id="PTHR31147:SF66">
    <property type="entry name" value="OS05G0315700 PROTEIN"/>
    <property type="match status" value="1"/>
</dbReference>
<proteinExistence type="inferred from homology"/>
<gene>
    <name evidence="3" type="ORF">MtrunA17_Chr6g0471891</name>
</gene>
<dbReference type="EMBL" id="PSQE01000006">
    <property type="protein sequence ID" value="RHN51712.1"/>
    <property type="molecule type" value="Genomic_DNA"/>
</dbReference>
<dbReference type="InterPro" id="IPR023213">
    <property type="entry name" value="CAT-like_dom_sf"/>
</dbReference>